<reference evidence="2 3" key="1">
    <citation type="submission" date="2014-05" db="EMBL/GenBank/DDBJ databases">
        <title>Draft Genome Sequence of Kitasatospora cheerisanensis KCTC 2395.</title>
        <authorList>
            <person name="Nam D.H."/>
        </authorList>
    </citation>
    <scope>NUCLEOTIDE SEQUENCE [LARGE SCALE GENOMIC DNA]</scope>
    <source>
        <strain evidence="2 3">KCTC 2395</strain>
    </source>
</reference>
<name>A0A066Z033_9ACTN</name>
<feature type="compositionally biased region" description="Low complexity" evidence="1">
    <location>
        <begin position="11"/>
        <end position="28"/>
    </location>
</feature>
<comment type="caution">
    <text evidence="2">The sequence shown here is derived from an EMBL/GenBank/DDBJ whole genome shotgun (WGS) entry which is preliminary data.</text>
</comment>
<dbReference type="Proteomes" id="UP000027178">
    <property type="component" value="Unassembled WGS sequence"/>
</dbReference>
<evidence type="ECO:0000256" key="1">
    <source>
        <dbReference type="SAM" id="MobiDB-lite"/>
    </source>
</evidence>
<protein>
    <submittedName>
        <fullName evidence="2">Uncharacterized protein</fullName>
    </submittedName>
</protein>
<gene>
    <name evidence="2" type="ORF">KCH_26210</name>
</gene>
<dbReference type="EMBL" id="JNBY01000081">
    <property type="protein sequence ID" value="KDN85604.1"/>
    <property type="molecule type" value="Genomic_DNA"/>
</dbReference>
<evidence type="ECO:0000313" key="3">
    <source>
        <dbReference type="Proteomes" id="UP000027178"/>
    </source>
</evidence>
<sequence>MTVRRRINPLRSSRATRTTRAARPAESALAGPGAMTRVVSSRFESQLRVGA</sequence>
<dbReference type="AlphaFoldDB" id="A0A066Z033"/>
<dbReference type="HOGENOM" id="CLU_3099808_0_0_11"/>
<keyword evidence="3" id="KW-1185">Reference proteome</keyword>
<accession>A0A066Z033</accession>
<evidence type="ECO:0000313" key="2">
    <source>
        <dbReference type="EMBL" id="KDN85604.1"/>
    </source>
</evidence>
<feature type="region of interest" description="Disordered" evidence="1">
    <location>
        <begin position="1"/>
        <end position="34"/>
    </location>
</feature>
<proteinExistence type="predicted"/>
<organism evidence="2 3">
    <name type="scientific">Kitasatospora cheerisanensis KCTC 2395</name>
    <dbReference type="NCBI Taxonomy" id="1348663"/>
    <lineage>
        <taxon>Bacteria</taxon>
        <taxon>Bacillati</taxon>
        <taxon>Actinomycetota</taxon>
        <taxon>Actinomycetes</taxon>
        <taxon>Kitasatosporales</taxon>
        <taxon>Streptomycetaceae</taxon>
        <taxon>Kitasatospora</taxon>
    </lineage>
</organism>